<organism evidence="2">
    <name type="scientific">Eucalyptus grandis</name>
    <name type="common">Flooded gum</name>
    <dbReference type="NCBI Taxonomy" id="71139"/>
    <lineage>
        <taxon>Eukaryota</taxon>
        <taxon>Viridiplantae</taxon>
        <taxon>Streptophyta</taxon>
        <taxon>Embryophyta</taxon>
        <taxon>Tracheophyta</taxon>
        <taxon>Spermatophyta</taxon>
        <taxon>Magnoliopsida</taxon>
        <taxon>eudicotyledons</taxon>
        <taxon>Gunneridae</taxon>
        <taxon>Pentapetalae</taxon>
        <taxon>rosids</taxon>
        <taxon>malvids</taxon>
        <taxon>Myrtales</taxon>
        <taxon>Myrtaceae</taxon>
        <taxon>Myrtoideae</taxon>
        <taxon>Eucalypteae</taxon>
        <taxon>Eucalyptus</taxon>
    </lineage>
</organism>
<feature type="compositionally biased region" description="Low complexity" evidence="1">
    <location>
        <begin position="38"/>
        <end position="48"/>
    </location>
</feature>
<name>A0A059ASK9_EUCGR</name>
<reference evidence="2" key="1">
    <citation type="submission" date="2013-07" db="EMBL/GenBank/DDBJ databases">
        <title>The genome of Eucalyptus grandis.</title>
        <authorList>
            <person name="Schmutz J."/>
            <person name="Hayes R."/>
            <person name="Myburg A."/>
            <person name="Tuskan G."/>
            <person name="Grattapaglia D."/>
            <person name="Rokhsar D.S."/>
        </authorList>
    </citation>
    <scope>NUCLEOTIDE SEQUENCE</scope>
    <source>
        <tissue evidence="2">Leaf extractions</tissue>
    </source>
</reference>
<proteinExistence type="predicted"/>
<dbReference type="EMBL" id="KK198761">
    <property type="protein sequence ID" value="KCW56400.1"/>
    <property type="molecule type" value="Genomic_DNA"/>
</dbReference>
<evidence type="ECO:0000256" key="1">
    <source>
        <dbReference type="SAM" id="MobiDB-lite"/>
    </source>
</evidence>
<protein>
    <submittedName>
        <fullName evidence="2">Uncharacterized protein</fullName>
    </submittedName>
</protein>
<evidence type="ECO:0000313" key="2">
    <source>
        <dbReference type="EMBL" id="KCW56400.1"/>
    </source>
</evidence>
<feature type="region of interest" description="Disordered" evidence="1">
    <location>
        <begin position="38"/>
        <end position="57"/>
    </location>
</feature>
<dbReference type="Gramene" id="KCW56400">
    <property type="protein sequence ID" value="KCW56400"/>
    <property type="gene ID" value="EUGRSUZ_I02128"/>
</dbReference>
<accession>A0A059ASK9</accession>
<gene>
    <name evidence="2" type="ORF">EUGRSUZ_I02128</name>
</gene>
<dbReference type="AlphaFoldDB" id="A0A059ASK9"/>
<sequence>MESKTCQARATKYLSNIHNEEGLSSCLRSFDVVRSSLPSFHRSSSTPSKRTVRPAAARMRTTTWGQVYTVPSETISANEVWSLCSSMPSASYPQRAMNPGS</sequence>
<dbReference type="InParanoid" id="A0A059ASK9"/>